<evidence type="ECO:0000313" key="3">
    <source>
        <dbReference type="EMBL" id="RTH05692.1"/>
    </source>
</evidence>
<reference evidence="6 7" key="2">
    <citation type="journal article" date="2019" name="Extremophiles">
        <title>Biogeography of thermophiles and predominance of Thermus scotoductus in domestic water heaters.</title>
        <authorList>
            <person name="Wilpiszeski R.L."/>
            <person name="Zhang Z."/>
            <person name="House C.H."/>
        </authorList>
    </citation>
    <scope>NUCLEOTIDE SEQUENCE [LARGE SCALE GENOMIC DNA]</scope>
    <source>
        <strain evidence="4 8">10_S10</strain>
        <strain evidence="3 7">32_S32</strain>
        <strain evidence="2 6">34_S34</strain>
    </source>
</reference>
<proteinExistence type="predicted"/>
<dbReference type="EMBL" id="LJJR01000007">
    <property type="protein sequence ID" value="KPD32446.1"/>
    <property type="molecule type" value="Genomic_DNA"/>
</dbReference>
<comment type="caution">
    <text evidence="1">The sequence shown here is derived from an EMBL/GenBank/DDBJ whole genome shotgun (WGS) entry which is preliminary data.</text>
</comment>
<accession>A0A0N0IR89</accession>
<evidence type="ECO:0000313" key="7">
    <source>
        <dbReference type="Proteomes" id="UP000286910"/>
    </source>
</evidence>
<dbReference type="GO" id="GO:0003677">
    <property type="term" value="F:DNA binding"/>
    <property type="evidence" value="ECO:0007669"/>
    <property type="project" value="UniProtKB-KW"/>
</dbReference>
<evidence type="ECO:0000313" key="2">
    <source>
        <dbReference type="EMBL" id="RTH03260.1"/>
    </source>
</evidence>
<sequence>MKQPYQKPPLTLEEQIQRLKERGLDIPDEEEAKEFLKKVQYSRLRPYWHPFEKDPQNHNFHPQTTFKDVVLLYELDRKLRLLVIEAVERFEVALRSRWAYVLAHAGGPFAYTQGHFFHRKDWHKEDLEAIRKEWERAVEHDPIFRNYRNKYGQSDPPIWLIVECASFGTLSRFLGNIADSNLGKDISEPFELPFSFLQSATKHLVVVRNIAAHHSRLWDRELTAYTLPYIRKHPSELKEAMDATTAPQRIYRTLALLLYIMEKLHPEDGWKNRLLDLLKDFGEHLHTRMGFPRNYRNLKLWS</sequence>
<dbReference type="Pfam" id="PF07751">
    <property type="entry name" value="Abi_2"/>
    <property type="match status" value="1"/>
</dbReference>
<dbReference type="Proteomes" id="UP000286734">
    <property type="component" value="Unassembled WGS sequence"/>
</dbReference>
<organism evidence="1 5">
    <name type="scientific">Thermus scotoductus</name>
    <dbReference type="NCBI Taxonomy" id="37636"/>
    <lineage>
        <taxon>Bacteria</taxon>
        <taxon>Thermotogati</taxon>
        <taxon>Deinococcota</taxon>
        <taxon>Deinococci</taxon>
        <taxon>Thermales</taxon>
        <taxon>Thermaceae</taxon>
        <taxon>Thermus</taxon>
    </lineage>
</organism>
<dbReference type="EMBL" id="PEMN01000047">
    <property type="protein sequence ID" value="RTI20051.1"/>
    <property type="molecule type" value="Genomic_DNA"/>
</dbReference>
<dbReference type="EMBL" id="PELP01000257">
    <property type="protein sequence ID" value="RTH03260.1"/>
    <property type="molecule type" value="Genomic_DNA"/>
</dbReference>
<evidence type="ECO:0000313" key="4">
    <source>
        <dbReference type="EMBL" id="RTI20051.1"/>
    </source>
</evidence>
<gene>
    <name evidence="1" type="ORF">AN926_03275</name>
    <name evidence="4" type="ORF">CSW23_02270</name>
    <name evidence="3" type="ORF">CSW45_02910</name>
    <name evidence="2" type="ORF">CSW47_09080</name>
</gene>
<dbReference type="Proteomes" id="UP000286910">
    <property type="component" value="Unassembled WGS sequence"/>
</dbReference>
<name>A0A0N0IR89_THESC</name>
<dbReference type="AlphaFoldDB" id="A0A0N0IR89"/>
<dbReference type="RefSeq" id="WP_054391716.1">
    <property type="nucleotide sequence ID" value="NZ_PELN01000053.1"/>
</dbReference>
<evidence type="ECO:0000313" key="1">
    <source>
        <dbReference type="EMBL" id="KPD32446.1"/>
    </source>
</evidence>
<dbReference type="Proteomes" id="UP000288073">
    <property type="component" value="Unassembled WGS sequence"/>
</dbReference>
<dbReference type="Proteomes" id="UP000053099">
    <property type="component" value="Unassembled WGS sequence"/>
</dbReference>
<dbReference type="PATRIC" id="fig|37636.3.peg.2384"/>
<keyword evidence="2" id="KW-0238">DNA-binding</keyword>
<protein>
    <submittedName>
        <fullName evidence="2">DNA-binding protein</fullName>
    </submittedName>
</protein>
<evidence type="ECO:0000313" key="6">
    <source>
        <dbReference type="Proteomes" id="UP000286734"/>
    </source>
</evidence>
<reference evidence="1 5" key="1">
    <citation type="submission" date="2015-09" db="EMBL/GenBank/DDBJ databases">
        <title>Draft genome sequence of Thermus scotoductus strain K1 isolated from a geothermal spring in Nagorno-Karabakh, Armenia.</title>
        <authorList>
            <person name="Saghatelyan A."/>
            <person name="Poghosyan L."/>
            <person name="Panosyan H."/>
            <person name="Birkeland N.-K."/>
        </authorList>
    </citation>
    <scope>NUCLEOTIDE SEQUENCE [LARGE SCALE GENOMIC DNA]</scope>
    <source>
        <strain evidence="1 5">K1</strain>
    </source>
</reference>
<evidence type="ECO:0000313" key="8">
    <source>
        <dbReference type="Proteomes" id="UP000288073"/>
    </source>
</evidence>
<dbReference type="InterPro" id="IPR011664">
    <property type="entry name" value="Abi_system_AbiD/AbiF-like"/>
</dbReference>
<dbReference type="EMBL" id="PELR01000062">
    <property type="protein sequence ID" value="RTH05692.1"/>
    <property type="molecule type" value="Genomic_DNA"/>
</dbReference>
<evidence type="ECO:0000313" key="5">
    <source>
        <dbReference type="Proteomes" id="UP000053099"/>
    </source>
</evidence>